<name>A0ACC5RCR6_9HYPH</name>
<comment type="caution">
    <text evidence="1">The sequence shown here is derived from an EMBL/GenBank/DDBJ whole genome shotgun (WGS) entry which is preliminary data.</text>
</comment>
<proteinExistence type="predicted"/>
<keyword evidence="2" id="KW-1185">Reference proteome</keyword>
<evidence type="ECO:0000313" key="1">
    <source>
        <dbReference type="EMBL" id="MBK1870427.1"/>
    </source>
</evidence>
<accession>A0ACC5RCR6</accession>
<gene>
    <name evidence="1" type="ORF">JHL16_28945</name>
</gene>
<dbReference type="EMBL" id="JAENHL010000008">
    <property type="protein sequence ID" value="MBK1870427.1"/>
    <property type="molecule type" value="Genomic_DNA"/>
</dbReference>
<dbReference type="Proteomes" id="UP000616151">
    <property type="component" value="Unassembled WGS sequence"/>
</dbReference>
<organism evidence="1 2">
    <name type="scientific">Taklimakanibacter albus</name>
    <dbReference type="NCBI Taxonomy" id="2800327"/>
    <lineage>
        <taxon>Bacteria</taxon>
        <taxon>Pseudomonadati</taxon>
        <taxon>Pseudomonadota</taxon>
        <taxon>Alphaproteobacteria</taxon>
        <taxon>Hyphomicrobiales</taxon>
        <taxon>Aestuariivirgaceae</taxon>
        <taxon>Taklimakanibacter</taxon>
    </lineage>
</organism>
<reference evidence="1" key="1">
    <citation type="submission" date="2021-01" db="EMBL/GenBank/DDBJ databases">
        <authorList>
            <person name="Sun Q."/>
        </authorList>
    </citation>
    <scope>NUCLEOTIDE SEQUENCE</scope>
    <source>
        <strain evidence="1">YIM B02566</strain>
    </source>
</reference>
<evidence type="ECO:0000313" key="2">
    <source>
        <dbReference type="Proteomes" id="UP000616151"/>
    </source>
</evidence>
<sequence length="150" mass="16746">MESTVKELFERYERLFNQALGGDADMDAVASLYATDFIAASPAGVTSGKNDERLQKVMAQGYARYREIETQEMRIRHVRTSPIDEHHCIAHVAWTASYARKEAPDVTIDFDVHYLVQKLGGEAKVFGWVAGDEEALLKKHGIIQASSETA</sequence>
<protein>
    <submittedName>
        <fullName evidence="1">Nuclear transport factor 2 family protein</fullName>
    </submittedName>
</protein>